<dbReference type="PRINTS" id="PR00081">
    <property type="entry name" value="GDHRDH"/>
</dbReference>
<dbReference type="InterPro" id="IPR052178">
    <property type="entry name" value="Sec_Metab_Biosynth_SDR"/>
</dbReference>
<dbReference type="GO" id="GO:0016491">
    <property type="term" value="F:oxidoreductase activity"/>
    <property type="evidence" value="ECO:0007669"/>
    <property type="project" value="UniProtKB-KW"/>
</dbReference>
<protein>
    <submittedName>
        <fullName evidence="4">Short-chain dehydrogenase/reductase</fullName>
    </submittedName>
</protein>
<dbReference type="InterPro" id="IPR036291">
    <property type="entry name" value="NAD(P)-bd_dom_sf"/>
</dbReference>
<accession>A0AA38N4X4</accession>
<evidence type="ECO:0000256" key="1">
    <source>
        <dbReference type="ARBA" id="ARBA00006484"/>
    </source>
</evidence>
<dbReference type="Proteomes" id="UP001176059">
    <property type="component" value="Unassembled WGS sequence"/>
</dbReference>
<dbReference type="EMBL" id="JANVFO010000001">
    <property type="protein sequence ID" value="KAJ3737535.1"/>
    <property type="molecule type" value="Genomic_DNA"/>
</dbReference>
<dbReference type="PANTHER" id="PTHR43618">
    <property type="entry name" value="7-ALPHA-HYDROXYSTEROID DEHYDROGENASE"/>
    <property type="match status" value="1"/>
</dbReference>
<keyword evidence="3" id="KW-0560">Oxidoreductase</keyword>
<reference evidence="4" key="1">
    <citation type="submission" date="2022-08" db="EMBL/GenBank/DDBJ databases">
        <authorList>
            <consortium name="DOE Joint Genome Institute"/>
            <person name="Min B."/>
            <person name="Sierra-Patev S."/>
            <person name="Naranjo-Ortiz M."/>
            <person name="Looney B."/>
            <person name="Konkel Z."/>
            <person name="Slot J.C."/>
            <person name="Sakamoto Y."/>
            <person name="Steenwyk J.L."/>
            <person name="Rokas A."/>
            <person name="Carro J."/>
            <person name="Camarero S."/>
            <person name="Ferreira P."/>
            <person name="Molpeceres G."/>
            <person name="Ruiz-duenas F.J."/>
            <person name="Serrano A."/>
            <person name="Henrissat B."/>
            <person name="Drula E."/>
            <person name="Hughes K.W."/>
            <person name="Mata J.L."/>
            <person name="Ishikawa N.K."/>
            <person name="Vargas-Isla R."/>
            <person name="Ushijima S."/>
            <person name="Smith C.A."/>
            <person name="Ahrendt S."/>
            <person name="Andreopoulos W."/>
            <person name="He G."/>
            <person name="LaButti K."/>
            <person name="Lipzen A."/>
            <person name="Ng V."/>
            <person name="Riley R."/>
            <person name="Sandor L."/>
            <person name="Barry K."/>
            <person name="Martinez A.T."/>
            <person name="Xiao Y."/>
            <person name="Gibbons J.G."/>
            <person name="Terashima K."/>
            <person name="Hibbett D.S."/>
            <person name="Grigoriev I.V."/>
        </authorList>
    </citation>
    <scope>NUCLEOTIDE SEQUENCE</scope>
    <source>
        <strain evidence="4">ET3784</strain>
    </source>
</reference>
<keyword evidence="5" id="KW-1185">Reference proteome</keyword>
<comment type="caution">
    <text evidence="4">The sequence shown here is derived from an EMBL/GenBank/DDBJ whole genome shotgun (WGS) entry which is preliminary data.</text>
</comment>
<dbReference type="InterPro" id="IPR002347">
    <property type="entry name" value="SDR_fam"/>
</dbReference>
<proteinExistence type="inferred from homology"/>
<keyword evidence="2" id="KW-0521">NADP</keyword>
<dbReference type="PANTHER" id="PTHR43618:SF8">
    <property type="entry name" value="7ALPHA-HYDROXYSTEROID DEHYDROGENASE"/>
    <property type="match status" value="1"/>
</dbReference>
<evidence type="ECO:0000313" key="5">
    <source>
        <dbReference type="Proteomes" id="UP001176059"/>
    </source>
</evidence>
<dbReference type="Gene3D" id="3.40.50.720">
    <property type="entry name" value="NAD(P)-binding Rossmann-like Domain"/>
    <property type="match status" value="1"/>
</dbReference>
<comment type="similarity">
    <text evidence="1">Belongs to the short-chain dehydrogenases/reductases (SDR) family.</text>
</comment>
<organism evidence="4 5">
    <name type="scientific">Lentinula guzmanii</name>
    <dbReference type="NCBI Taxonomy" id="2804957"/>
    <lineage>
        <taxon>Eukaryota</taxon>
        <taxon>Fungi</taxon>
        <taxon>Dikarya</taxon>
        <taxon>Basidiomycota</taxon>
        <taxon>Agaricomycotina</taxon>
        <taxon>Agaricomycetes</taxon>
        <taxon>Agaricomycetidae</taxon>
        <taxon>Agaricales</taxon>
        <taxon>Marasmiineae</taxon>
        <taxon>Omphalotaceae</taxon>
        <taxon>Lentinula</taxon>
    </lineage>
</organism>
<evidence type="ECO:0000313" key="4">
    <source>
        <dbReference type="EMBL" id="KAJ3737535.1"/>
    </source>
</evidence>
<evidence type="ECO:0000256" key="2">
    <source>
        <dbReference type="ARBA" id="ARBA00022857"/>
    </source>
</evidence>
<dbReference type="SUPFAM" id="SSF51735">
    <property type="entry name" value="NAD(P)-binding Rossmann-fold domains"/>
    <property type="match status" value="1"/>
</dbReference>
<dbReference type="AlphaFoldDB" id="A0AA38N4X4"/>
<sequence length="336" mass="37105">MPSPMASDSARCKFLFHSYLLRSLYGIKSPQDLTKTHHHDTYPAISPKKPALSQAGRSVLITGGGGGIGFEIARSFAKAGASRVIIVGRRSSVLDAAAVKLREEFKDSSTEFIARQGDIGDDASISSLWDFLHSQNIFVRVLVLNAAHVTPWGPDTLKMDKRELMEGFDINVGGNFVMMVKFVNQPLRPTGQQLNLIYVSTAGIQMIPAPNQTPYTTSKAAITALVGRIADEHPVEDIQIISYHPGTLYSEGASKYVDKSLLKWDEMALPADYAVWAASPEASWLHGKFVWAHWDVDELKADKDISKLMEQEKGFLRVAVQGLTEVSLERFMNKPE</sequence>
<dbReference type="Pfam" id="PF00106">
    <property type="entry name" value="adh_short"/>
    <property type="match status" value="1"/>
</dbReference>
<dbReference type="CDD" id="cd05233">
    <property type="entry name" value="SDR_c"/>
    <property type="match status" value="1"/>
</dbReference>
<reference evidence="4" key="2">
    <citation type="journal article" date="2023" name="Proc. Natl. Acad. Sci. U.S.A.">
        <title>A global phylogenomic analysis of the shiitake genus Lentinula.</title>
        <authorList>
            <person name="Sierra-Patev S."/>
            <person name="Min B."/>
            <person name="Naranjo-Ortiz M."/>
            <person name="Looney B."/>
            <person name="Konkel Z."/>
            <person name="Slot J.C."/>
            <person name="Sakamoto Y."/>
            <person name="Steenwyk J.L."/>
            <person name="Rokas A."/>
            <person name="Carro J."/>
            <person name="Camarero S."/>
            <person name="Ferreira P."/>
            <person name="Molpeceres G."/>
            <person name="Ruiz-Duenas F.J."/>
            <person name="Serrano A."/>
            <person name="Henrissat B."/>
            <person name="Drula E."/>
            <person name="Hughes K.W."/>
            <person name="Mata J.L."/>
            <person name="Ishikawa N.K."/>
            <person name="Vargas-Isla R."/>
            <person name="Ushijima S."/>
            <person name="Smith C.A."/>
            <person name="Donoghue J."/>
            <person name="Ahrendt S."/>
            <person name="Andreopoulos W."/>
            <person name="He G."/>
            <person name="LaButti K."/>
            <person name="Lipzen A."/>
            <person name="Ng V."/>
            <person name="Riley R."/>
            <person name="Sandor L."/>
            <person name="Barry K."/>
            <person name="Martinez A.T."/>
            <person name="Xiao Y."/>
            <person name="Gibbons J.G."/>
            <person name="Terashima K."/>
            <person name="Grigoriev I.V."/>
            <person name="Hibbett D."/>
        </authorList>
    </citation>
    <scope>NUCLEOTIDE SEQUENCE</scope>
    <source>
        <strain evidence="4">ET3784</strain>
    </source>
</reference>
<gene>
    <name evidence="4" type="ORF">DFJ43DRAFT_4622</name>
</gene>
<evidence type="ECO:0000256" key="3">
    <source>
        <dbReference type="ARBA" id="ARBA00023002"/>
    </source>
</evidence>
<name>A0AA38N4X4_9AGAR</name>